<proteinExistence type="predicted"/>
<gene>
    <name evidence="1" type="ORF">ACFPJA_03250</name>
</gene>
<name>A0ABD5QP02_9EURY</name>
<dbReference type="Proteomes" id="UP001596145">
    <property type="component" value="Unassembled WGS sequence"/>
</dbReference>
<dbReference type="AlphaFoldDB" id="A0ABD5QP02"/>
<dbReference type="EMBL" id="JBHSKV010000003">
    <property type="protein sequence ID" value="MFC5133746.1"/>
    <property type="molecule type" value="Genomic_DNA"/>
</dbReference>
<dbReference type="RefSeq" id="WP_238987742.1">
    <property type="nucleotide sequence ID" value="NZ_JBHSKV010000003.1"/>
</dbReference>
<comment type="caution">
    <text evidence="1">The sequence shown here is derived from an EMBL/GenBank/DDBJ whole genome shotgun (WGS) entry which is preliminary data.</text>
</comment>
<protein>
    <submittedName>
        <fullName evidence="1">Uncharacterized protein</fullName>
    </submittedName>
</protein>
<accession>A0ABD5QP02</accession>
<evidence type="ECO:0000313" key="2">
    <source>
        <dbReference type="Proteomes" id="UP001596145"/>
    </source>
</evidence>
<reference evidence="1 2" key="1">
    <citation type="journal article" date="2019" name="Int. J. Syst. Evol. Microbiol.">
        <title>The Global Catalogue of Microorganisms (GCM) 10K type strain sequencing project: providing services to taxonomists for standard genome sequencing and annotation.</title>
        <authorList>
            <consortium name="The Broad Institute Genomics Platform"/>
            <consortium name="The Broad Institute Genome Sequencing Center for Infectious Disease"/>
            <person name="Wu L."/>
            <person name="Ma J."/>
        </authorList>
    </citation>
    <scope>NUCLEOTIDE SEQUENCE [LARGE SCALE GENOMIC DNA]</scope>
    <source>
        <strain evidence="1 2">CGMCC 1.16026</strain>
    </source>
</reference>
<evidence type="ECO:0000313" key="1">
    <source>
        <dbReference type="EMBL" id="MFC5133746.1"/>
    </source>
</evidence>
<sequence>MVDEFGRTLEEQIQDDVAWQYTIDRDLYRDQSPHDRLYVTYDDGGPQYKVFEYFPKWHYDHTIEVLEDGYENILPENWP</sequence>
<organism evidence="1 2">
    <name type="scientific">Halorubrum glutamatedens</name>
    <dbReference type="NCBI Taxonomy" id="2707018"/>
    <lineage>
        <taxon>Archaea</taxon>
        <taxon>Methanobacteriati</taxon>
        <taxon>Methanobacteriota</taxon>
        <taxon>Stenosarchaea group</taxon>
        <taxon>Halobacteria</taxon>
        <taxon>Halobacteriales</taxon>
        <taxon>Haloferacaceae</taxon>
        <taxon>Halorubrum</taxon>
    </lineage>
</organism>
<keyword evidence="2" id="KW-1185">Reference proteome</keyword>